<protein>
    <submittedName>
        <fullName evidence="1">Uncharacterized protein</fullName>
    </submittedName>
</protein>
<reference evidence="1" key="1">
    <citation type="submission" date="2016-01" db="EMBL/GenBank/DDBJ databases">
        <title>Reference transcriptome for the parasite Schistocephalus solidus: insights into the molecular evolution of parasitism.</title>
        <authorList>
            <person name="Hebert F.O."/>
            <person name="Grambauer S."/>
            <person name="Barber I."/>
            <person name="Landry C.R."/>
            <person name="Aubin-Horth N."/>
        </authorList>
    </citation>
    <scope>NUCLEOTIDE SEQUENCE</scope>
</reference>
<gene>
    <name evidence="1" type="ORF">TR117415</name>
</gene>
<proteinExistence type="predicted"/>
<dbReference type="EMBL" id="GEEE01002225">
    <property type="protein sequence ID" value="JAP61000.1"/>
    <property type="molecule type" value="Transcribed_RNA"/>
</dbReference>
<evidence type="ECO:0000313" key="1">
    <source>
        <dbReference type="EMBL" id="JAP61000.1"/>
    </source>
</evidence>
<organism evidence="1">
    <name type="scientific">Schistocephalus solidus</name>
    <name type="common">Tapeworm</name>
    <dbReference type="NCBI Taxonomy" id="70667"/>
    <lineage>
        <taxon>Eukaryota</taxon>
        <taxon>Metazoa</taxon>
        <taxon>Spiralia</taxon>
        <taxon>Lophotrochozoa</taxon>
        <taxon>Platyhelminthes</taxon>
        <taxon>Cestoda</taxon>
        <taxon>Eucestoda</taxon>
        <taxon>Diphyllobothriidea</taxon>
        <taxon>Diphyllobothriidae</taxon>
        <taxon>Schistocephalus</taxon>
    </lineage>
</organism>
<accession>A0A0V0J5B2</accession>
<sequence length="157" mass="17967">MIVKLKFKYLGGRLLSNGQSKDDMSLESMLLVVFYQALSSAYGPGATAPPPRMFARTVHQSILSFSLRLRVEGERILEVFYHRYLRTILRVNYTDASKMRQPTGVAISQGYPQAIQERRLMWFGQVLRRPHHEFSATALDPAPLPNWGRQRGSQLKT</sequence>
<name>A0A0V0J5B2_SCHSO</name>
<dbReference type="AlphaFoldDB" id="A0A0V0J5B2"/>